<dbReference type="InterPro" id="IPR006015">
    <property type="entry name" value="Universal_stress_UspA"/>
</dbReference>
<dbReference type="PRINTS" id="PR01438">
    <property type="entry name" value="UNVRSLSTRESS"/>
</dbReference>
<dbReference type="SUPFAM" id="SSF52402">
    <property type="entry name" value="Adenine nucleotide alpha hydrolases-like"/>
    <property type="match status" value="2"/>
</dbReference>
<proteinExistence type="inferred from homology"/>
<evidence type="ECO:0000259" key="2">
    <source>
        <dbReference type="Pfam" id="PF00582"/>
    </source>
</evidence>
<name>A0AAE3XLN3_9BACT</name>
<dbReference type="Gene3D" id="3.40.50.620">
    <property type="entry name" value="HUPs"/>
    <property type="match status" value="2"/>
</dbReference>
<dbReference type="EMBL" id="JAVDQD010000001">
    <property type="protein sequence ID" value="MDR6237229.1"/>
    <property type="molecule type" value="Genomic_DNA"/>
</dbReference>
<reference evidence="3" key="1">
    <citation type="submission" date="2023-07" db="EMBL/GenBank/DDBJ databases">
        <title>Genomic Encyclopedia of Type Strains, Phase IV (KMG-IV): sequencing the most valuable type-strain genomes for metagenomic binning, comparative biology and taxonomic classification.</title>
        <authorList>
            <person name="Goeker M."/>
        </authorList>
    </citation>
    <scope>NUCLEOTIDE SEQUENCE</scope>
    <source>
        <strain evidence="3">DSM 26174</strain>
    </source>
</reference>
<dbReference type="InterPro" id="IPR006016">
    <property type="entry name" value="UspA"/>
</dbReference>
<dbReference type="InterPro" id="IPR014729">
    <property type="entry name" value="Rossmann-like_a/b/a_fold"/>
</dbReference>
<comment type="similarity">
    <text evidence="1">Belongs to the universal stress protein A family.</text>
</comment>
<dbReference type="PANTHER" id="PTHR46268:SF6">
    <property type="entry name" value="UNIVERSAL STRESS PROTEIN UP12"/>
    <property type="match status" value="1"/>
</dbReference>
<dbReference type="Proteomes" id="UP001185092">
    <property type="component" value="Unassembled WGS sequence"/>
</dbReference>
<feature type="domain" description="UspA" evidence="2">
    <location>
        <begin position="149"/>
        <end position="286"/>
    </location>
</feature>
<accession>A0AAE3XLN3</accession>
<gene>
    <name evidence="3" type="ORF">HNQ88_000205</name>
</gene>
<dbReference type="CDD" id="cd00293">
    <property type="entry name" value="USP-like"/>
    <property type="match status" value="2"/>
</dbReference>
<dbReference type="RefSeq" id="WP_309936676.1">
    <property type="nucleotide sequence ID" value="NZ_AP025305.1"/>
</dbReference>
<organism evidence="3 4">
    <name type="scientific">Aureibacter tunicatorum</name>
    <dbReference type="NCBI Taxonomy" id="866807"/>
    <lineage>
        <taxon>Bacteria</taxon>
        <taxon>Pseudomonadati</taxon>
        <taxon>Bacteroidota</taxon>
        <taxon>Cytophagia</taxon>
        <taxon>Cytophagales</taxon>
        <taxon>Persicobacteraceae</taxon>
        <taxon>Aureibacter</taxon>
    </lineage>
</organism>
<evidence type="ECO:0000313" key="4">
    <source>
        <dbReference type="Proteomes" id="UP001185092"/>
    </source>
</evidence>
<keyword evidence="4" id="KW-1185">Reference proteome</keyword>
<comment type="caution">
    <text evidence="3">The sequence shown here is derived from an EMBL/GenBank/DDBJ whole genome shotgun (WGS) entry which is preliminary data.</text>
</comment>
<dbReference type="PANTHER" id="PTHR46268">
    <property type="entry name" value="STRESS RESPONSE PROTEIN NHAX"/>
    <property type="match status" value="1"/>
</dbReference>
<evidence type="ECO:0000256" key="1">
    <source>
        <dbReference type="ARBA" id="ARBA00008791"/>
    </source>
</evidence>
<feature type="domain" description="UspA" evidence="2">
    <location>
        <begin position="4"/>
        <end position="141"/>
    </location>
</feature>
<dbReference type="Pfam" id="PF00582">
    <property type="entry name" value="Usp"/>
    <property type="match status" value="2"/>
</dbReference>
<evidence type="ECO:0000313" key="3">
    <source>
        <dbReference type="EMBL" id="MDR6237229.1"/>
    </source>
</evidence>
<sequence>MYDIKKIIVALDLSNHDRFLIKYILKGLKHNDKLEDVYFLHIVRDYQSPKLKERFPETDSPIDEQIKTKINQEIKEFGEDQFPGNIHVEVHEGDVAKTILKWAEIKNADLIVLGKKYDRKHIEETPKYITKLAKCSVLIVPDHNPPTNIDKIVVAIDFSDLSAHAIKQAIAVSNMIGQFTGQGPKLQLVNVYEVPSGYHTTGKSFEEFGDIIKENHKKEYAKFIKKNNLDEASFPCDFLLDEHSNTSKRIALYAKETHARGIVIGSKGRTHLASMLLGSVAENLLSYNHEIPFAVIKDKTDNYDFFDAIMRL</sequence>
<protein>
    <submittedName>
        <fullName evidence="3">Nucleotide-binding universal stress UspA family protein</fullName>
    </submittedName>
</protein>
<dbReference type="AlphaFoldDB" id="A0AAE3XLN3"/>